<comment type="caution">
    <text evidence="1">The sequence shown here is derived from an EMBL/GenBank/DDBJ whole genome shotgun (WGS) entry which is preliminary data.</text>
</comment>
<dbReference type="Proteomes" id="UP000016480">
    <property type="component" value="Unassembled WGS sequence"/>
</dbReference>
<reference evidence="1 2" key="1">
    <citation type="journal article" date="2012" name="J. Bacteriol.">
        <title>Genome sequence of the cycloprodigiosin-producing bacterial strain Pseudoalteromonas rubra ATCC 29570(T).</title>
        <authorList>
            <person name="Xie B.B."/>
            <person name="Shu Y.L."/>
            <person name="Qin Q.L."/>
            <person name="Rong J.C."/>
            <person name="Zhang X.Y."/>
            <person name="Chen X.L."/>
            <person name="Zhou B.C."/>
            <person name="Zhang Y.Z."/>
        </authorList>
    </citation>
    <scope>NUCLEOTIDE SEQUENCE [LARGE SCALE GENOMIC DNA]</scope>
    <source>
        <strain evidence="1 2">DSM 6842</strain>
    </source>
</reference>
<protein>
    <submittedName>
        <fullName evidence="1">Uncharacterized protein</fullName>
    </submittedName>
</protein>
<name>A0A8T0CAM0_9GAMM</name>
<gene>
    <name evidence="1" type="ORF">PRUB_a5220</name>
</gene>
<accession>A0A8T0CAM0</accession>
<evidence type="ECO:0000313" key="2">
    <source>
        <dbReference type="Proteomes" id="UP000016480"/>
    </source>
</evidence>
<dbReference type="AlphaFoldDB" id="A0A8T0CAM0"/>
<proteinExistence type="predicted"/>
<dbReference type="EMBL" id="AHCD03000028">
    <property type="protein sequence ID" value="KAF7787719.1"/>
    <property type="molecule type" value="Genomic_DNA"/>
</dbReference>
<evidence type="ECO:0000313" key="1">
    <source>
        <dbReference type="EMBL" id="KAF7787719.1"/>
    </source>
</evidence>
<sequence>MHNPKNIAAFPAREGIETSFLNHQLHGHSWLDAPCLIGD</sequence>
<organism evidence="1 2">
    <name type="scientific">Pseudoalteromonas rubra</name>
    <dbReference type="NCBI Taxonomy" id="43658"/>
    <lineage>
        <taxon>Bacteria</taxon>
        <taxon>Pseudomonadati</taxon>
        <taxon>Pseudomonadota</taxon>
        <taxon>Gammaproteobacteria</taxon>
        <taxon>Alteromonadales</taxon>
        <taxon>Pseudoalteromonadaceae</taxon>
        <taxon>Pseudoalteromonas</taxon>
    </lineage>
</organism>